<name>A0ACC2YI68_9PEZI</name>
<evidence type="ECO:0000313" key="2">
    <source>
        <dbReference type="Proteomes" id="UP001172680"/>
    </source>
</evidence>
<reference evidence="1" key="1">
    <citation type="submission" date="2022-10" db="EMBL/GenBank/DDBJ databases">
        <title>Culturing micro-colonial fungi from biological soil crusts in the Mojave desert and describing Neophaeococcomyces mojavensis, and introducing the new genera and species Taxawa tesnikishii.</title>
        <authorList>
            <person name="Kurbessoian T."/>
            <person name="Stajich J.E."/>
        </authorList>
    </citation>
    <scope>NUCLEOTIDE SEQUENCE</scope>
    <source>
        <strain evidence="1">JES_115</strain>
    </source>
</reference>
<accession>A0ACC2YI68</accession>
<organism evidence="1 2">
    <name type="scientific">Coniosporium tulheliwenetii</name>
    <dbReference type="NCBI Taxonomy" id="3383036"/>
    <lineage>
        <taxon>Eukaryota</taxon>
        <taxon>Fungi</taxon>
        <taxon>Dikarya</taxon>
        <taxon>Ascomycota</taxon>
        <taxon>Pezizomycotina</taxon>
        <taxon>Dothideomycetes</taxon>
        <taxon>Dothideomycetes incertae sedis</taxon>
        <taxon>Coniosporium</taxon>
    </lineage>
</organism>
<sequence length="468" mass="51398">MPPSAKTETSVGARHIGFGKAPERKEEGRTTSGSVSPDFEFEIDVYSPASKKRKQENATEIKTSKGNFDDKLSIGYSIYPADRWEQTSKFREFIIKGETFQLGDIVYIHNDIPSAPPWVAKVLEVRAADELHVYLRVFWLYWPEELPDGGRRPYHGCNELIASNDMQVINATTVDGKADVRQWIEDDEAEEVLDAEQLFWRQTWDARSRMLSAPREHCVCRKPFNPDKLLIACSNQSCRIWMHAECIAADAVRGAHKANGLPPPMIAADTSADTATITNGTESAPAQPAPKKRGRLKQSGDVKRSPGPVPPAFTAEIVTWVPDSTQEDGTRGIQNGLPHTAGSEKKFTGYADAQFGVRISQPWTLTRLLSASQGLGQQILAAFARSGAHGAVIDPSLDSAKEFVKDMSAEVKDAGLPEADFRGYECDTSKEEAVKSTFKQIVQEFGKVDILVANAGITGGSPAEEYPV</sequence>
<gene>
    <name evidence="1" type="ORF">H2199_008807</name>
</gene>
<protein>
    <submittedName>
        <fullName evidence="1">Uncharacterized protein</fullName>
    </submittedName>
</protein>
<evidence type="ECO:0000313" key="1">
    <source>
        <dbReference type="EMBL" id="KAJ9634943.1"/>
    </source>
</evidence>
<dbReference type="Proteomes" id="UP001172680">
    <property type="component" value="Unassembled WGS sequence"/>
</dbReference>
<dbReference type="EMBL" id="JAPDRP010000029">
    <property type="protein sequence ID" value="KAJ9634943.1"/>
    <property type="molecule type" value="Genomic_DNA"/>
</dbReference>
<comment type="caution">
    <text evidence="1">The sequence shown here is derived from an EMBL/GenBank/DDBJ whole genome shotgun (WGS) entry which is preliminary data.</text>
</comment>
<keyword evidence="2" id="KW-1185">Reference proteome</keyword>
<proteinExistence type="predicted"/>